<gene>
    <name evidence="6" type="ORF">QR680_006138</name>
</gene>
<feature type="signal peptide" evidence="4">
    <location>
        <begin position="1"/>
        <end position="17"/>
    </location>
</feature>
<feature type="domain" description="N-acetyltransferase" evidence="5">
    <location>
        <begin position="34"/>
        <end position="195"/>
    </location>
</feature>
<feature type="chain" id="PRO_5041384561" description="N-acetyltransferase domain-containing protein" evidence="4">
    <location>
        <begin position="18"/>
        <end position="195"/>
    </location>
</feature>
<evidence type="ECO:0000313" key="6">
    <source>
        <dbReference type="EMBL" id="KAK0412305.1"/>
    </source>
</evidence>
<dbReference type="PANTHER" id="PTHR10545">
    <property type="entry name" value="DIAMINE N-ACETYLTRANSFERASE"/>
    <property type="match status" value="1"/>
</dbReference>
<protein>
    <recommendedName>
        <fullName evidence="5">N-acetyltransferase domain-containing protein</fullName>
    </recommendedName>
</protein>
<dbReference type="InterPro" id="IPR016181">
    <property type="entry name" value="Acyl_CoA_acyltransferase"/>
</dbReference>
<evidence type="ECO:0000313" key="7">
    <source>
        <dbReference type="Proteomes" id="UP001175271"/>
    </source>
</evidence>
<dbReference type="Gene3D" id="3.40.630.30">
    <property type="match status" value="1"/>
</dbReference>
<dbReference type="AlphaFoldDB" id="A0AA39HVK5"/>
<accession>A0AA39HVK5</accession>
<keyword evidence="4" id="KW-0732">Signal</keyword>
<evidence type="ECO:0000256" key="1">
    <source>
        <dbReference type="ARBA" id="ARBA00008694"/>
    </source>
</evidence>
<dbReference type="GO" id="GO:0008080">
    <property type="term" value="F:N-acetyltransferase activity"/>
    <property type="evidence" value="ECO:0007669"/>
    <property type="project" value="UniProtKB-ARBA"/>
</dbReference>
<dbReference type="InterPro" id="IPR051016">
    <property type="entry name" value="Diverse_Substrate_AcTransf"/>
</dbReference>
<dbReference type="Proteomes" id="UP001175271">
    <property type="component" value="Unassembled WGS sequence"/>
</dbReference>
<dbReference type="PROSITE" id="PS51186">
    <property type="entry name" value="GNAT"/>
    <property type="match status" value="1"/>
</dbReference>
<keyword evidence="3" id="KW-0012">Acyltransferase</keyword>
<evidence type="ECO:0000259" key="5">
    <source>
        <dbReference type="PROSITE" id="PS51186"/>
    </source>
</evidence>
<reference evidence="6" key="1">
    <citation type="submission" date="2023-06" db="EMBL/GenBank/DDBJ databases">
        <title>Genomic analysis of the entomopathogenic nematode Steinernema hermaphroditum.</title>
        <authorList>
            <person name="Schwarz E.M."/>
            <person name="Heppert J.K."/>
            <person name="Baniya A."/>
            <person name="Schwartz H.T."/>
            <person name="Tan C.-H."/>
            <person name="Antoshechkin I."/>
            <person name="Sternberg P.W."/>
            <person name="Goodrich-Blair H."/>
            <person name="Dillman A.R."/>
        </authorList>
    </citation>
    <scope>NUCLEOTIDE SEQUENCE</scope>
    <source>
        <strain evidence="6">PS9179</strain>
        <tissue evidence="6">Whole animal</tissue>
    </source>
</reference>
<evidence type="ECO:0000256" key="2">
    <source>
        <dbReference type="ARBA" id="ARBA00022679"/>
    </source>
</evidence>
<name>A0AA39HVK5_9BILA</name>
<dbReference type="SUPFAM" id="SSF55729">
    <property type="entry name" value="Acyl-CoA N-acyltransferases (Nat)"/>
    <property type="match status" value="1"/>
</dbReference>
<comment type="similarity">
    <text evidence="1">Belongs to the acetyltransferase family.</text>
</comment>
<dbReference type="EMBL" id="JAUCMV010000003">
    <property type="protein sequence ID" value="KAK0412305.1"/>
    <property type="molecule type" value="Genomic_DNA"/>
</dbReference>
<dbReference type="PANTHER" id="PTHR10545:SF29">
    <property type="entry name" value="GH14572P-RELATED"/>
    <property type="match status" value="1"/>
</dbReference>
<keyword evidence="2" id="KW-0808">Transferase</keyword>
<dbReference type="FunFam" id="3.40.630.30:FF:000064">
    <property type="entry name" value="GNAT family acetyltransferase"/>
    <property type="match status" value="1"/>
</dbReference>
<evidence type="ECO:0000256" key="3">
    <source>
        <dbReference type="ARBA" id="ARBA00023315"/>
    </source>
</evidence>
<comment type="caution">
    <text evidence="6">The sequence shown here is derived from an EMBL/GenBank/DDBJ whole genome shotgun (WGS) entry which is preliminary data.</text>
</comment>
<proteinExistence type="inferred from homology"/>
<sequence length="195" mass="22709">MVLVTCVLCVARQFVWVDYHCTIAISRSKMVSSLVVRPAVPEDASIICGLVQELADFEKMPDGPRVTMEQTAEHIRNKVFQGFLAMDGETPAGMLLFYFAYSTWKGPFVHMEDLYVRPQYRRQRVGLRLWTELGKFGVKNNLPRIEWDVLDWNVNAIKFYEKMEATNMHKAEGWLKYRLTEEGIDRLAHFLDNKQ</sequence>
<dbReference type="Pfam" id="PF00583">
    <property type="entry name" value="Acetyltransf_1"/>
    <property type="match status" value="1"/>
</dbReference>
<organism evidence="6 7">
    <name type="scientific">Steinernema hermaphroditum</name>
    <dbReference type="NCBI Taxonomy" id="289476"/>
    <lineage>
        <taxon>Eukaryota</taxon>
        <taxon>Metazoa</taxon>
        <taxon>Ecdysozoa</taxon>
        <taxon>Nematoda</taxon>
        <taxon>Chromadorea</taxon>
        <taxon>Rhabditida</taxon>
        <taxon>Tylenchina</taxon>
        <taxon>Panagrolaimomorpha</taxon>
        <taxon>Strongyloidoidea</taxon>
        <taxon>Steinernematidae</taxon>
        <taxon>Steinernema</taxon>
    </lineage>
</organism>
<dbReference type="CDD" id="cd04301">
    <property type="entry name" value="NAT_SF"/>
    <property type="match status" value="1"/>
</dbReference>
<keyword evidence="7" id="KW-1185">Reference proteome</keyword>
<dbReference type="InterPro" id="IPR000182">
    <property type="entry name" value="GNAT_dom"/>
</dbReference>
<evidence type="ECO:0000256" key="4">
    <source>
        <dbReference type="SAM" id="SignalP"/>
    </source>
</evidence>